<organism evidence="7 8">
    <name type="scientific">Dimargaris cristalligena</name>
    <dbReference type="NCBI Taxonomy" id="215637"/>
    <lineage>
        <taxon>Eukaryota</taxon>
        <taxon>Fungi</taxon>
        <taxon>Fungi incertae sedis</taxon>
        <taxon>Zoopagomycota</taxon>
        <taxon>Kickxellomycotina</taxon>
        <taxon>Dimargaritomycetes</taxon>
        <taxon>Dimargaritales</taxon>
        <taxon>Dimargaritaceae</taxon>
        <taxon>Dimargaris</taxon>
    </lineage>
</organism>
<evidence type="ECO:0000256" key="4">
    <source>
        <dbReference type="ARBA" id="ARBA00023128"/>
    </source>
</evidence>
<dbReference type="InterPro" id="IPR049942">
    <property type="entry name" value="DML1/Misato"/>
</dbReference>
<evidence type="ECO:0000313" key="8">
    <source>
        <dbReference type="Proteomes" id="UP000268162"/>
    </source>
</evidence>
<proteinExistence type="inferred from homology"/>
<dbReference type="Pfam" id="PF14881">
    <property type="entry name" value="Tubulin_3"/>
    <property type="match status" value="1"/>
</dbReference>
<dbReference type="AlphaFoldDB" id="A0A4P9ZSQ5"/>
<dbReference type="InterPro" id="IPR019605">
    <property type="entry name" value="Misato_II_tubulin-like"/>
</dbReference>
<dbReference type="STRING" id="215637.A0A4P9ZSQ5"/>
<dbReference type="SUPFAM" id="SSF52490">
    <property type="entry name" value="Tubulin nucleotide-binding domain-like"/>
    <property type="match status" value="1"/>
</dbReference>
<dbReference type="PANTHER" id="PTHR13391">
    <property type="entry name" value="MITOCHONDRIAL DISTRIBUTION REGULATOR MISATO"/>
    <property type="match status" value="1"/>
</dbReference>
<dbReference type="GO" id="GO:0005739">
    <property type="term" value="C:mitochondrion"/>
    <property type="evidence" value="ECO:0007669"/>
    <property type="project" value="UniProtKB-SubCell"/>
</dbReference>
<evidence type="ECO:0000256" key="3">
    <source>
        <dbReference type="ARBA" id="ARBA00008507"/>
    </source>
</evidence>
<dbReference type="Proteomes" id="UP000268162">
    <property type="component" value="Unassembled WGS sequence"/>
</dbReference>
<name>A0A4P9ZSQ5_9FUNG</name>
<dbReference type="PANTHER" id="PTHR13391:SF0">
    <property type="entry name" value="PROTEIN MISATO HOMOLOG 1"/>
    <property type="match status" value="1"/>
</dbReference>
<dbReference type="EMBL" id="ML002849">
    <property type="protein sequence ID" value="RKP35520.1"/>
    <property type="molecule type" value="Genomic_DNA"/>
</dbReference>
<feature type="domain" description="Misato Segment II tubulin-like" evidence="5">
    <location>
        <begin position="2"/>
        <end position="126"/>
    </location>
</feature>
<comment type="similarity">
    <text evidence="3">Belongs to the misato family.</text>
</comment>
<keyword evidence="4" id="KW-0496">Mitochondrion</keyword>
<dbReference type="InterPro" id="IPR036525">
    <property type="entry name" value="Tubulin/FtsZ_GTPase_sf"/>
</dbReference>
<evidence type="ECO:0000259" key="5">
    <source>
        <dbReference type="Pfam" id="PF10644"/>
    </source>
</evidence>
<reference evidence="8" key="1">
    <citation type="journal article" date="2018" name="Nat. Microbiol.">
        <title>Leveraging single-cell genomics to expand the fungal tree of life.</title>
        <authorList>
            <person name="Ahrendt S.R."/>
            <person name="Quandt C.A."/>
            <person name="Ciobanu D."/>
            <person name="Clum A."/>
            <person name="Salamov A."/>
            <person name="Andreopoulos B."/>
            <person name="Cheng J.F."/>
            <person name="Woyke T."/>
            <person name="Pelin A."/>
            <person name="Henrissat B."/>
            <person name="Reynolds N.K."/>
            <person name="Benny G.L."/>
            <person name="Smith M.E."/>
            <person name="James T.Y."/>
            <person name="Grigoriev I.V."/>
        </authorList>
    </citation>
    <scope>NUCLEOTIDE SEQUENCE [LARGE SCALE GENOMIC DNA]</scope>
    <source>
        <strain evidence="8">RSA 468</strain>
    </source>
</reference>
<dbReference type="GO" id="GO:0007005">
    <property type="term" value="P:mitochondrion organization"/>
    <property type="evidence" value="ECO:0007669"/>
    <property type="project" value="InterPro"/>
</dbReference>
<feature type="domain" description="DML1/Misato tubulin" evidence="6">
    <location>
        <begin position="144"/>
        <end position="245"/>
    </location>
</feature>
<comment type="function">
    <text evidence="1">Involved in the partitioning of the mitochondrial organelle and mitochondrial DNA (mtDNA) inheritance.</text>
</comment>
<dbReference type="Pfam" id="PF10644">
    <property type="entry name" value="Misat_Tub_SegII"/>
    <property type="match status" value="1"/>
</dbReference>
<accession>A0A4P9ZSQ5</accession>
<evidence type="ECO:0000256" key="2">
    <source>
        <dbReference type="ARBA" id="ARBA00004173"/>
    </source>
</evidence>
<gene>
    <name evidence="7" type="ORF">BJ085DRAFT_8268</name>
</gene>
<feature type="non-terminal residue" evidence="7">
    <location>
        <position position="254"/>
    </location>
</feature>
<sequence>MHEIVTLQFGEYANYVGNHFWNIQQAYPSEEGEVAEPQVGARQAPNHTLLYRESETRGYGRTFTPRLLIYDLKENLGSLSSYSGISASSTQPPTDFQTQTHHEETWDQPAQLCAQEMIQSAPFIKRWESPDPDAPVHQPLEPDTHYWTDFSENFFHPRTFSPHFSTLAVNGGLNGFAEFQQGRDLFRYQLTQGELNEDNLRFFVEESDYLQGFQIIANANDGFAGYTAAYVEYLRDEFPKEPVLVFGAAHVAEA</sequence>
<dbReference type="Gene3D" id="3.40.50.1440">
    <property type="entry name" value="Tubulin/FtsZ, GTPase domain"/>
    <property type="match status" value="1"/>
</dbReference>
<evidence type="ECO:0000313" key="7">
    <source>
        <dbReference type="EMBL" id="RKP35520.1"/>
    </source>
</evidence>
<dbReference type="InterPro" id="IPR029209">
    <property type="entry name" value="DML1/Misato_tubulin"/>
</dbReference>
<evidence type="ECO:0000259" key="6">
    <source>
        <dbReference type="Pfam" id="PF14881"/>
    </source>
</evidence>
<keyword evidence="8" id="KW-1185">Reference proteome</keyword>
<comment type="subcellular location">
    <subcellularLocation>
        <location evidence="2">Mitochondrion</location>
    </subcellularLocation>
</comment>
<protein>
    <submittedName>
        <fullName evidence="7">Tubulin/FtsZ, GTPase domain-containing protein</fullName>
    </submittedName>
</protein>
<evidence type="ECO:0000256" key="1">
    <source>
        <dbReference type="ARBA" id="ARBA00003757"/>
    </source>
</evidence>